<gene>
    <name evidence="1" type="ORF">C7B82_12710</name>
</gene>
<accession>A0A2T1E7J7</accession>
<dbReference type="EMBL" id="PVWK01000075">
    <property type="protein sequence ID" value="PSB28711.1"/>
    <property type="molecule type" value="Genomic_DNA"/>
</dbReference>
<reference evidence="1 2" key="2">
    <citation type="submission" date="2018-03" db="EMBL/GenBank/DDBJ databases">
        <title>The ancient ancestry and fast evolution of plastids.</title>
        <authorList>
            <person name="Moore K.R."/>
            <person name="Magnabosco C."/>
            <person name="Momper L."/>
            <person name="Gold D.A."/>
            <person name="Bosak T."/>
            <person name="Fournier G.P."/>
        </authorList>
    </citation>
    <scope>NUCLEOTIDE SEQUENCE [LARGE SCALE GENOMIC DNA]</scope>
    <source>
        <strain evidence="1 2">ULC18</strain>
    </source>
</reference>
<dbReference type="OrthoDB" id="530874at2"/>
<dbReference type="Proteomes" id="UP000239576">
    <property type="component" value="Unassembled WGS sequence"/>
</dbReference>
<organism evidence="1 2">
    <name type="scientific">Stenomitos frigidus ULC18</name>
    <dbReference type="NCBI Taxonomy" id="2107698"/>
    <lineage>
        <taxon>Bacteria</taxon>
        <taxon>Bacillati</taxon>
        <taxon>Cyanobacteriota</taxon>
        <taxon>Cyanophyceae</taxon>
        <taxon>Leptolyngbyales</taxon>
        <taxon>Leptolyngbyaceae</taxon>
        <taxon>Stenomitos</taxon>
    </lineage>
</organism>
<sequence length="178" mass="20387">MQEPDVDLAMQAEVEAFFAQYQQEHPEETSLAWSAGVCNPLARVDLLAVGARYLEPEEEDWLALAPMVGWLLVEDELDAIYFTAPPPDFALEQADWYVRSLTTFLEEPVLLREAVEQYPMTEASIRGAIDQRVQQLGWTLEQRTRFVLELFEQPEVGLAQADWELLLFELQSQLQGLN</sequence>
<evidence type="ECO:0000313" key="1">
    <source>
        <dbReference type="EMBL" id="PSB28711.1"/>
    </source>
</evidence>
<protein>
    <submittedName>
        <fullName evidence="1">Uncharacterized protein</fullName>
    </submittedName>
</protein>
<keyword evidence="2" id="KW-1185">Reference proteome</keyword>
<name>A0A2T1E7J7_9CYAN</name>
<reference evidence="2" key="1">
    <citation type="submission" date="2018-02" db="EMBL/GenBank/DDBJ databases">
        <authorList>
            <person name="Moore K."/>
            <person name="Momper L."/>
        </authorList>
    </citation>
    <scope>NUCLEOTIDE SEQUENCE [LARGE SCALE GENOMIC DNA]</scope>
    <source>
        <strain evidence="2">ULC18</strain>
    </source>
</reference>
<evidence type="ECO:0000313" key="2">
    <source>
        <dbReference type="Proteomes" id="UP000239576"/>
    </source>
</evidence>
<proteinExistence type="predicted"/>
<comment type="caution">
    <text evidence="1">The sequence shown here is derived from an EMBL/GenBank/DDBJ whole genome shotgun (WGS) entry which is preliminary data.</text>
</comment>
<dbReference type="AlphaFoldDB" id="A0A2T1E7J7"/>